<dbReference type="Pfam" id="PF06250">
    <property type="entry name" value="YhcG_C"/>
    <property type="match status" value="1"/>
</dbReference>
<feature type="domain" description="YhcG PDDEXK nuclease" evidence="1">
    <location>
        <begin position="170"/>
        <end position="322"/>
    </location>
</feature>
<name>A0A930H0M6_9FIRM</name>
<dbReference type="Proteomes" id="UP000780721">
    <property type="component" value="Unassembled WGS sequence"/>
</dbReference>
<dbReference type="Pfam" id="PF17761">
    <property type="entry name" value="DUF1016_N"/>
    <property type="match status" value="1"/>
</dbReference>
<evidence type="ECO:0000259" key="1">
    <source>
        <dbReference type="Pfam" id="PF06250"/>
    </source>
</evidence>
<dbReference type="InterPro" id="IPR011856">
    <property type="entry name" value="tRNA_endonuc-like_dom_sf"/>
</dbReference>
<evidence type="ECO:0000259" key="2">
    <source>
        <dbReference type="Pfam" id="PF17761"/>
    </source>
</evidence>
<dbReference type="AlphaFoldDB" id="A0A930H0M6"/>
<evidence type="ECO:0000313" key="3">
    <source>
        <dbReference type="EMBL" id="MBF1304880.1"/>
    </source>
</evidence>
<dbReference type="Gene3D" id="3.40.1350.10">
    <property type="match status" value="1"/>
</dbReference>
<accession>A0A930H0M6</accession>
<protein>
    <submittedName>
        <fullName evidence="3">DUF1016 domain-containing protein</fullName>
    </submittedName>
</protein>
<sequence>MELQESTQIQLITDIKDKIKAAQYKALLNVNEQLIRLYWDIGNDLNKNTAYGNKFIDTLAQEIKLAFPEAKGYSARNLRYMKRFAREITDQNFLQTVSAKLPWSHNLVLIEKLKTMESRYWYGVKAIENGWSVAVLEHQIATGLIDREQGKKLQNFEKLLPEVQSELAIQTMKDPYIFDFVEFDEKMKERQIEDELVKNITNFLLEMGKGFAYMGHQYPLTLGKDEFALDILFYNTVLHCYVVVDLKTKKFIPEYAGKMNFYLSLVDEKLKTEIDNPSIGLILCRDKNRTVAEFALKDMVKPIGVSEYRFTQELPDEIREAFPEVEKWAEHIVIETADVTGRNEN</sequence>
<dbReference type="GO" id="GO:0003676">
    <property type="term" value="F:nucleic acid binding"/>
    <property type="evidence" value="ECO:0007669"/>
    <property type="project" value="InterPro"/>
</dbReference>
<comment type="caution">
    <text evidence="3">The sequence shown here is derived from an EMBL/GenBank/DDBJ whole genome shotgun (WGS) entry which is preliminary data.</text>
</comment>
<reference evidence="3" key="1">
    <citation type="submission" date="2020-04" db="EMBL/GenBank/DDBJ databases">
        <title>Deep metagenomics examines the oral microbiome during advanced dental caries in children, revealing novel taxa and co-occurrences with host molecules.</title>
        <authorList>
            <person name="Baker J.L."/>
            <person name="Morton J.T."/>
            <person name="Dinis M."/>
            <person name="Alvarez R."/>
            <person name="Tran N.C."/>
            <person name="Knight R."/>
            <person name="Edlund A."/>
        </authorList>
    </citation>
    <scope>NUCLEOTIDE SEQUENCE</scope>
    <source>
        <strain evidence="3">JCVI_48_bin.5</strain>
    </source>
</reference>
<dbReference type="InterPro" id="IPR041527">
    <property type="entry name" value="YhcG_N"/>
</dbReference>
<feature type="domain" description="YhcG N-terminal" evidence="2">
    <location>
        <begin position="14"/>
        <end position="146"/>
    </location>
</feature>
<dbReference type="PANTHER" id="PTHR30547:SF0">
    <property type="entry name" value="BLR8175 PROTEIN"/>
    <property type="match status" value="1"/>
</dbReference>
<dbReference type="PANTHER" id="PTHR30547">
    <property type="entry name" value="UNCHARACTERIZED PROTEIN YHCG-RELATED"/>
    <property type="match status" value="1"/>
</dbReference>
<dbReference type="InterPro" id="IPR053148">
    <property type="entry name" value="PD-DEXK-like_domain"/>
</dbReference>
<proteinExistence type="predicted"/>
<dbReference type="EMBL" id="JABZRB010000062">
    <property type="protein sequence ID" value="MBF1304880.1"/>
    <property type="molecule type" value="Genomic_DNA"/>
</dbReference>
<evidence type="ECO:0000313" key="4">
    <source>
        <dbReference type="Proteomes" id="UP000780721"/>
    </source>
</evidence>
<gene>
    <name evidence="3" type="ORF">HXM91_03295</name>
</gene>
<dbReference type="InterPro" id="IPR009362">
    <property type="entry name" value="YhcG_C"/>
</dbReference>
<organism evidence="3 4">
    <name type="scientific">Oribacterium sinus</name>
    <dbReference type="NCBI Taxonomy" id="237576"/>
    <lineage>
        <taxon>Bacteria</taxon>
        <taxon>Bacillati</taxon>
        <taxon>Bacillota</taxon>
        <taxon>Clostridia</taxon>
        <taxon>Lachnospirales</taxon>
        <taxon>Lachnospiraceae</taxon>
        <taxon>Oribacterium</taxon>
    </lineage>
</organism>